<feature type="transmembrane region" description="Helical" evidence="1">
    <location>
        <begin position="12"/>
        <end position="34"/>
    </location>
</feature>
<organism evidence="2 3">
    <name type="scientific">Defluviitalea saccharophila</name>
    <dbReference type="NCBI Taxonomy" id="879970"/>
    <lineage>
        <taxon>Bacteria</taxon>
        <taxon>Bacillati</taxon>
        <taxon>Bacillota</taxon>
        <taxon>Clostridia</taxon>
        <taxon>Lachnospirales</taxon>
        <taxon>Defluviitaleaceae</taxon>
        <taxon>Defluviitalea</taxon>
    </lineage>
</organism>
<protein>
    <submittedName>
        <fullName evidence="2">DUF1538 domain-containing protein</fullName>
    </submittedName>
</protein>
<feature type="transmembrane region" description="Helical" evidence="1">
    <location>
        <begin position="371"/>
        <end position="392"/>
    </location>
</feature>
<keyword evidence="1" id="KW-0472">Membrane</keyword>
<feature type="transmembrane region" description="Helical" evidence="1">
    <location>
        <begin position="460"/>
        <end position="482"/>
    </location>
</feature>
<feature type="transmembrane region" description="Helical" evidence="1">
    <location>
        <begin position="398"/>
        <end position="416"/>
    </location>
</feature>
<feature type="transmembrane region" description="Helical" evidence="1">
    <location>
        <begin position="79"/>
        <end position="96"/>
    </location>
</feature>
<keyword evidence="1" id="KW-1133">Transmembrane helix</keyword>
<keyword evidence="1" id="KW-0812">Transmembrane</keyword>
<feature type="transmembrane region" description="Helical" evidence="1">
    <location>
        <begin position="209"/>
        <end position="228"/>
    </location>
</feature>
<evidence type="ECO:0000256" key="1">
    <source>
        <dbReference type="SAM" id="Phobius"/>
    </source>
</evidence>
<feature type="transmembrane region" description="Helical" evidence="1">
    <location>
        <begin position="334"/>
        <end position="355"/>
    </location>
</feature>
<evidence type="ECO:0000313" key="2">
    <source>
        <dbReference type="EMBL" id="WZL70577.1"/>
    </source>
</evidence>
<accession>A0ABZ2Y9A4</accession>
<feature type="transmembrane region" description="Helical" evidence="1">
    <location>
        <begin position="120"/>
        <end position="141"/>
    </location>
</feature>
<dbReference type="Pfam" id="PF07556">
    <property type="entry name" value="DUF1538"/>
    <property type="match status" value="2"/>
</dbReference>
<keyword evidence="3" id="KW-1185">Reference proteome</keyword>
<feature type="transmembrane region" description="Helical" evidence="1">
    <location>
        <begin position="40"/>
        <end position="58"/>
    </location>
</feature>
<feature type="transmembrane region" description="Helical" evidence="1">
    <location>
        <begin position="148"/>
        <end position="172"/>
    </location>
</feature>
<dbReference type="Proteomes" id="UP001486565">
    <property type="component" value="Chromosome"/>
</dbReference>
<feature type="transmembrane region" description="Helical" evidence="1">
    <location>
        <begin position="296"/>
        <end position="314"/>
    </location>
</feature>
<dbReference type="EMBL" id="CP121687">
    <property type="protein sequence ID" value="WZL70577.1"/>
    <property type="molecule type" value="Genomic_DNA"/>
</dbReference>
<name>A0ABZ2Y9A4_9FIRM</name>
<evidence type="ECO:0000313" key="3">
    <source>
        <dbReference type="Proteomes" id="UP001486565"/>
    </source>
</evidence>
<feature type="transmembrane region" description="Helical" evidence="1">
    <location>
        <begin position="178"/>
        <end position="197"/>
    </location>
</feature>
<dbReference type="InterPro" id="IPR011435">
    <property type="entry name" value="UmpAB"/>
</dbReference>
<proteinExistence type="predicted"/>
<gene>
    <name evidence="2" type="ORF">QBE51_03350</name>
</gene>
<sequence length="490" mass="52331">MNMLMQKLKEVVISVLPITIIVLLLNFTLVPIGANLVGRFIIGAILIILGLAIFLFGVDLGIQPIGTLMGESITKSKKLWVVLVFGFILGFFVNIAEPDLQVLAKQVSDVTSGVISQRDLLVVVSIGIGLMVSVGLGRIVFNFPLNRLLTILYGIILILGLIASPSFLGIAFDSGGATTGSMTVPFILSLGLGVSSIRGGKESEKDSFGLVGIASTGPMIAVFMMSIISKISELTGDLPAHDIEELGIIAPFIHEMPKIIFEVTMALLPFLILFLIFQAFFFKLTKRQFSKILKGLLYTFIGFVLFLTGVNAGFMEAGTAIGHGIASLEKSWLLIPIGFILGFTVILAEPAVYVLNEQIEDVTSGHIKKKVILYTLAIGVAAAVSLSMLRIMAVNIKLWHFLLPGYALAIVLSHFSPKLFVGIAFDSGGVASGPMTATFILAFAQGAANAMEGADVLLDAFGVIAMVALTPLIAIQILGLIYERKASQRS</sequence>
<feature type="transmembrane region" description="Helical" evidence="1">
    <location>
        <begin position="259"/>
        <end position="284"/>
    </location>
</feature>
<feature type="transmembrane region" description="Helical" evidence="1">
    <location>
        <begin position="428"/>
        <end position="448"/>
    </location>
</feature>
<reference evidence="2 3" key="1">
    <citation type="submission" date="2023-03" db="EMBL/GenBank/DDBJ databases">
        <title>Novel Species.</title>
        <authorList>
            <person name="Ma S."/>
        </authorList>
    </citation>
    <scope>NUCLEOTIDE SEQUENCE [LARGE SCALE GENOMIC DNA]</scope>
    <source>
        <strain evidence="2 3">LIND6LT2</strain>
    </source>
</reference>